<dbReference type="Gene3D" id="6.10.140.2220">
    <property type="match status" value="1"/>
</dbReference>
<gene>
    <name evidence="5" type="ORF">HHI36_007867</name>
</gene>
<dbReference type="InterPro" id="IPR052097">
    <property type="entry name" value="SET-MYND_domain_protein"/>
</dbReference>
<dbReference type="InterPro" id="IPR044421">
    <property type="entry name" value="SMYD4_SET"/>
</dbReference>
<keyword evidence="2" id="KW-0808">Transferase</keyword>
<keyword evidence="3" id="KW-0949">S-adenosyl-L-methionine</keyword>
<dbReference type="EMBL" id="JABFTP020000021">
    <property type="protein sequence ID" value="KAL3268767.1"/>
    <property type="molecule type" value="Genomic_DNA"/>
</dbReference>
<dbReference type="CDD" id="cd10536">
    <property type="entry name" value="SET_SMYD4"/>
    <property type="match status" value="1"/>
</dbReference>
<dbReference type="Gene3D" id="2.170.270.10">
    <property type="entry name" value="SET domain"/>
    <property type="match status" value="1"/>
</dbReference>
<dbReference type="Gene3D" id="1.10.220.160">
    <property type="match status" value="1"/>
</dbReference>
<dbReference type="GO" id="GO:0032259">
    <property type="term" value="P:methylation"/>
    <property type="evidence" value="ECO:0007669"/>
    <property type="project" value="UniProtKB-KW"/>
</dbReference>
<dbReference type="InterPro" id="IPR046341">
    <property type="entry name" value="SET_dom_sf"/>
</dbReference>
<dbReference type="GO" id="GO:0008757">
    <property type="term" value="F:S-adenosylmethionine-dependent methyltransferase activity"/>
    <property type="evidence" value="ECO:0007669"/>
    <property type="project" value="UniProtKB-ARBA"/>
</dbReference>
<accession>A0ABD2MR40</accession>
<organism evidence="5 6">
    <name type="scientific">Cryptolaemus montrouzieri</name>
    <dbReference type="NCBI Taxonomy" id="559131"/>
    <lineage>
        <taxon>Eukaryota</taxon>
        <taxon>Metazoa</taxon>
        <taxon>Ecdysozoa</taxon>
        <taxon>Arthropoda</taxon>
        <taxon>Hexapoda</taxon>
        <taxon>Insecta</taxon>
        <taxon>Pterygota</taxon>
        <taxon>Neoptera</taxon>
        <taxon>Endopterygota</taxon>
        <taxon>Coleoptera</taxon>
        <taxon>Polyphaga</taxon>
        <taxon>Cucujiformia</taxon>
        <taxon>Coccinelloidea</taxon>
        <taxon>Coccinellidae</taxon>
        <taxon>Scymninae</taxon>
        <taxon>Scymnini</taxon>
        <taxon>Cryptolaemus</taxon>
    </lineage>
</organism>
<dbReference type="Pfam" id="PF00856">
    <property type="entry name" value="SET"/>
    <property type="match status" value="1"/>
</dbReference>
<reference evidence="5 6" key="1">
    <citation type="journal article" date="2021" name="BMC Biol.">
        <title>Horizontally acquired antibacterial genes associated with adaptive radiation of ladybird beetles.</title>
        <authorList>
            <person name="Li H.S."/>
            <person name="Tang X.F."/>
            <person name="Huang Y.H."/>
            <person name="Xu Z.Y."/>
            <person name="Chen M.L."/>
            <person name="Du X.Y."/>
            <person name="Qiu B.Y."/>
            <person name="Chen P.T."/>
            <person name="Zhang W."/>
            <person name="Slipinski A."/>
            <person name="Escalona H.E."/>
            <person name="Waterhouse R.M."/>
            <person name="Zwick A."/>
            <person name="Pang H."/>
        </authorList>
    </citation>
    <scope>NUCLEOTIDE SEQUENCE [LARGE SCALE GENOMIC DNA]</scope>
    <source>
        <strain evidence="5">SYSU2018</strain>
    </source>
</reference>
<evidence type="ECO:0000256" key="2">
    <source>
        <dbReference type="ARBA" id="ARBA00022679"/>
    </source>
</evidence>
<evidence type="ECO:0000256" key="1">
    <source>
        <dbReference type="ARBA" id="ARBA00022603"/>
    </source>
</evidence>
<dbReference type="PANTHER" id="PTHR46165:SF6">
    <property type="entry name" value="SET AND MYND DOMAIN-CONTAINING PROTEIN 4-LIKE PROTEIN"/>
    <property type="match status" value="1"/>
</dbReference>
<dbReference type="Proteomes" id="UP001516400">
    <property type="component" value="Unassembled WGS sequence"/>
</dbReference>
<evidence type="ECO:0000256" key="3">
    <source>
        <dbReference type="ARBA" id="ARBA00022691"/>
    </source>
</evidence>
<dbReference type="SUPFAM" id="SSF82199">
    <property type="entry name" value="SET domain"/>
    <property type="match status" value="1"/>
</dbReference>
<comment type="caution">
    <text evidence="5">The sequence shown here is derived from an EMBL/GenBank/DDBJ whole genome shotgun (WGS) entry which is preliminary data.</text>
</comment>
<keyword evidence="1" id="KW-0489">Methyltransferase</keyword>
<protein>
    <recommendedName>
        <fullName evidence="4">SET domain-containing protein</fullName>
    </recommendedName>
</protein>
<feature type="domain" description="SET" evidence="4">
    <location>
        <begin position="58"/>
        <end position="329"/>
    </location>
</feature>
<dbReference type="GO" id="GO:0008170">
    <property type="term" value="F:N-methyltransferase activity"/>
    <property type="evidence" value="ECO:0007669"/>
    <property type="project" value="UniProtKB-ARBA"/>
</dbReference>
<evidence type="ECO:0000313" key="5">
    <source>
        <dbReference type="EMBL" id="KAL3268767.1"/>
    </source>
</evidence>
<name>A0ABD2MR40_9CUCU</name>
<dbReference type="PANTHER" id="PTHR46165">
    <property type="entry name" value="SET AND MYND DOMAIN-CONTAINING PROTEIN 4"/>
    <property type="match status" value="1"/>
</dbReference>
<sequence length="438" mass="50040">MAMRLKQDIARALQSKYPESLQPKLLERRKSAELLKLKQEKTPYHQEKPFIDEQNLNPLIECASNSVGIIFNAKLGRHIIATKDIEIGEVIAVEKPAFSALTDEKWCHCHHCLTLCYCLIPCESCTQALFCSDACKDNAKVYHNFECHILATISTLDIVPSRVLPLRISIIVKNGYQDIMSGCDDLSNEKLYRSGRYREIHNLVTNLESRSASNLFERVAMTAIFYYLVKQYTDFFKGEDEGCEDTFKTVLLHLLQVSACNFHEINETERNPLTQVYELKTVGAGAYSFLSLFNHSCSPNVGRICYGTTIVLLASESIKKGDQLFENYGYHHAMHSRAERRSALKIQYFFDCACRACENDWGTYDTLPQIDFDMSILMLNFEKLANADVETARKIAPDVKKVVKKLEKHIPCKNLCEAQELLKQCFSVHGNLRRMLKS</sequence>
<dbReference type="InterPro" id="IPR001214">
    <property type="entry name" value="SET_dom"/>
</dbReference>
<dbReference type="GO" id="GO:0008276">
    <property type="term" value="F:protein methyltransferase activity"/>
    <property type="evidence" value="ECO:0007669"/>
    <property type="project" value="UniProtKB-ARBA"/>
</dbReference>
<dbReference type="AlphaFoldDB" id="A0ABD2MR40"/>
<proteinExistence type="predicted"/>
<keyword evidence="6" id="KW-1185">Reference proteome</keyword>
<evidence type="ECO:0000259" key="4">
    <source>
        <dbReference type="PROSITE" id="PS50280"/>
    </source>
</evidence>
<evidence type="ECO:0000313" key="6">
    <source>
        <dbReference type="Proteomes" id="UP001516400"/>
    </source>
</evidence>
<dbReference type="PROSITE" id="PS50280">
    <property type="entry name" value="SET"/>
    <property type="match status" value="1"/>
</dbReference>